<proteinExistence type="predicted"/>
<reference evidence="1" key="1">
    <citation type="submission" date="2014-11" db="EMBL/GenBank/DDBJ databases">
        <authorList>
            <person name="Amaro Gonzalez C."/>
        </authorList>
    </citation>
    <scope>NUCLEOTIDE SEQUENCE</scope>
</reference>
<reference evidence="1" key="2">
    <citation type="journal article" date="2015" name="Fish Shellfish Immunol.">
        <title>Early steps in the European eel (Anguilla anguilla)-Vibrio vulnificus interaction in the gills: Role of the RtxA13 toxin.</title>
        <authorList>
            <person name="Callol A."/>
            <person name="Pajuelo D."/>
            <person name="Ebbesson L."/>
            <person name="Teles M."/>
            <person name="MacKenzie S."/>
            <person name="Amaro C."/>
        </authorList>
    </citation>
    <scope>NUCLEOTIDE SEQUENCE</scope>
</reference>
<organism evidence="1">
    <name type="scientific">Anguilla anguilla</name>
    <name type="common">European freshwater eel</name>
    <name type="synonym">Muraena anguilla</name>
    <dbReference type="NCBI Taxonomy" id="7936"/>
    <lineage>
        <taxon>Eukaryota</taxon>
        <taxon>Metazoa</taxon>
        <taxon>Chordata</taxon>
        <taxon>Craniata</taxon>
        <taxon>Vertebrata</taxon>
        <taxon>Euteleostomi</taxon>
        <taxon>Actinopterygii</taxon>
        <taxon>Neopterygii</taxon>
        <taxon>Teleostei</taxon>
        <taxon>Anguilliformes</taxon>
        <taxon>Anguillidae</taxon>
        <taxon>Anguilla</taxon>
    </lineage>
</organism>
<evidence type="ECO:0000313" key="1">
    <source>
        <dbReference type="EMBL" id="JAH23565.1"/>
    </source>
</evidence>
<dbReference type="AlphaFoldDB" id="A0A0E9R506"/>
<accession>A0A0E9R506</accession>
<sequence>MSVLYTVLRHKTLQMILLNLSRTSS</sequence>
<dbReference type="EMBL" id="GBXM01085012">
    <property type="protein sequence ID" value="JAH23565.1"/>
    <property type="molecule type" value="Transcribed_RNA"/>
</dbReference>
<name>A0A0E9R506_ANGAN</name>
<protein>
    <submittedName>
        <fullName evidence="1">Uncharacterized protein</fullName>
    </submittedName>
</protein>